<evidence type="ECO:0000313" key="3">
    <source>
        <dbReference type="EMBL" id="CAB4833204.1"/>
    </source>
</evidence>
<name>A0A6J6A9B0_9ZZZZ</name>
<dbReference type="SUPFAM" id="SSF57652">
    <property type="entry name" value="HIPIP (high potential iron protein)"/>
    <property type="match status" value="1"/>
</dbReference>
<dbReference type="Gene3D" id="4.10.490.10">
    <property type="entry name" value="High potential iron-sulphur protein"/>
    <property type="match status" value="1"/>
</dbReference>
<dbReference type="EMBL" id="CAFBOL010000076">
    <property type="protein sequence ID" value="CAB5003143.1"/>
    <property type="molecule type" value="Genomic_DNA"/>
</dbReference>
<sequence length="73" mass="8488">MSFEPTVDEKAFNASSKLIRTTALRGTPLEGDSCGNCLYYLQPDDPLAFCWHEKFQCLVSTSWWCQFWAMREE</sequence>
<evidence type="ECO:0000313" key="5">
    <source>
        <dbReference type="EMBL" id="CAB5003143.1"/>
    </source>
</evidence>
<dbReference type="AlphaFoldDB" id="A0A6J6A9B0"/>
<evidence type="ECO:0000313" key="1">
    <source>
        <dbReference type="EMBL" id="CAB4364253.1"/>
    </source>
</evidence>
<dbReference type="InterPro" id="IPR036369">
    <property type="entry name" value="HIPIP_sf"/>
</dbReference>
<evidence type="ECO:0000313" key="2">
    <source>
        <dbReference type="EMBL" id="CAB4704577.1"/>
    </source>
</evidence>
<reference evidence="1" key="1">
    <citation type="submission" date="2020-05" db="EMBL/GenBank/DDBJ databases">
        <authorList>
            <person name="Chiriac C."/>
            <person name="Salcher M."/>
            <person name="Ghai R."/>
            <person name="Kavagutti S V."/>
        </authorList>
    </citation>
    <scope>NUCLEOTIDE SEQUENCE</scope>
</reference>
<dbReference type="EMBL" id="CAESGF010000011">
    <property type="protein sequence ID" value="CAB4364253.1"/>
    <property type="molecule type" value="Genomic_DNA"/>
</dbReference>
<dbReference type="EMBL" id="CAEZYF010000001">
    <property type="protein sequence ID" value="CAB4704577.1"/>
    <property type="molecule type" value="Genomic_DNA"/>
</dbReference>
<dbReference type="GO" id="GO:0009055">
    <property type="term" value="F:electron transfer activity"/>
    <property type="evidence" value="ECO:0007669"/>
    <property type="project" value="InterPro"/>
</dbReference>
<gene>
    <name evidence="2" type="ORF">UFOPK2656_00269</name>
    <name evidence="3" type="ORF">UFOPK3099_02316</name>
    <name evidence="4" type="ORF">UFOPK3651_01650</name>
    <name evidence="5" type="ORF">UFOPK3931_02296</name>
    <name evidence="1" type="ORF">UFOPK4189_02017</name>
</gene>
<proteinExistence type="predicted"/>
<evidence type="ECO:0000313" key="4">
    <source>
        <dbReference type="EMBL" id="CAB4933705.1"/>
    </source>
</evidence>
<organism evidence="1">
    <name type="scientific">freshwater metagenome</name>
    <dbReference type="NCBI Taxonomy" id="449393"/>
    <lineage>
        <taxon>unclassified sequences</taxon>
        <taxon>metagenomes</taxon>
        <taxon>ecological metagenomes</taxon>
    </lineage>
</organism>
<dbReference type="EMBL" id="CAFAAV010000221">
    <property type="protein sequence ID" value="CAB4833204.1"/>
    <property type="molecule type" value="Genomic_DNA"/>
</dbReference>
<dbReference type="EMBL" id="CAFBMT010000008">
    <property type="protein sequence ID" value="CAB4933705.1"/>
    <property type="molecule type" value="Genomic_DNA"/>
</dbReference>
<protein>
    <submittedName>
        <fullName evidence="1">Unannotated protein</fullName>
    </submittedName>
</protein>
<dbReference type="GO" id="GO:0019646">
    <property type="term" value="P:aerobic electron transport chain"/>
    <property type="evidence" value="ECO:0007669"/>
    <property type="project" value="InterPro"/>
</dbReference>
<accession>A0A6J6A9B0</accession>